<dbReference type="Gene3D" id="3.40.190.10">
    <property type="entry name" value="Periplasmic binding protein-like II"/>
    <property type="match status" value="2"/>
</dbReference>
<name>A0ABW0AKQ0_9ACTN</name>
<evidence type="ECO:0000259" key="3">
    <source>
        <dbReference type="SMART" id="SM00062"/>
    </source>
</evidence>
<comment type="caution">
    <text evidence="4">The sequence shown here is derived from an EMBL/GenBank/DDBJ whole genome shotgun (WGS) entry which is preliminary data.</text>
</comment>
<dbReference type="PANTHER" id="PTHR30024">
    <property type="entry name" value="ALIPHATIC SULFONATES-BINDING PROTEIN-RELATED"/>
    <property type="match status" value="1"/>
</dbReference>
<keyword evidence="5" id="KW-1185">Reference proteome</keyword>
<comment type="similarity">
    <text evidence="1">Belongs to the bacterial solute-binding protein SsuA/TauA family.</text>
</comment>
<feature type="domain" description="Solute-binding protein family 3/N-terminal" evidence="3">
    <location>
        <begin position="52"/>
        <end position="270"/>
    </location>
</feature>
<gene>
    <name evidence="4" type="ORF">ACFPRH_10945</name>
</gene>
<feature type="signal peptide" evidence="2">
    <location>
        <begin position="1"/>
        <end position="28"/>
    </location>
</feature>
<dbReference type="CDD" id="cd01008">
    <property type="entry name" value="PBP2_NrtA_SsuA_CpmA_like"/>
    <property type="match status" value="1"/>
</dbReference>
<dbReference type="Pfam" id="PF09084">
    <property type="entry name" value="NMT1"/>
    <property type="match status" value="1"/>
</dbReference>
<dbReference type="SUPFAM" id="SSF53850">
    <property type="entry name" value="Periplasmic binding protein-like II"/>
    <property type="match status" value="1"/>
</dbReference>
<dbReference type="RefSeq" id="WP_381733839.1">
    <property type="nucleotide sequence ID" value="NZ_BAAASB010000008.1"/>
</dbReference>
<accession>A0ABW0AKQ0</accession>
<dbReference type="EMBL" id="JBHSKP010000005">
    <property type="protein sequence ID" value="MFC5152249.1"/>
    <property type="molecule type" value="Genomic_DNA"/>
</dbReference>
<evidence type="ECO:0000256" key="2">
    <source>
        <dbReference type="SAM" id="SignalP"/>
    </source>
</evidence>
<feature type="chain" id="PRO_5045259760" evidence="2">
    <location>
        <begin position="29"/>
        <end position="338"/>
    </location>
</feature>
<reference evidence="5" key="1">
    <citation type="journal article" date="2019" name="Int. J. Syst. Evol. Microbiol.">
        <title>The Global Catalogue of Microorganisms (GCM) 10K type strain sequencing project: providing services to taxonomists for standard genome sequencing and annotation.</title>
        <authorList>
            <consortium name="The Broad Institute Genomics Platform"/>
            <consortium name="The Broad Institute Genome Sequencing Center for Infectious Disease"/>
            <person name="Wu L."/>
            <person name="Ma J."/>
        </authorList>
    </citation>
    <scope>NUCLEOTIDE SEQUENCE [LARGE SCALE GENOMIC DNA]</scope>
    <source>
        <strain evidence="5">PCU 266</strain>
    </source>
</reference>
<sequence>MNPLTRRRAVRTAAALAAVTAVLLPLTACGTAGGKTAGGEETVVVRIPDPKNSGVLALGKKDGSLAEALAGAGARVEWTGSAGPFAPAAQALNAGQLDIATGSITSGVTALTQKPGFKLFGAVAPDGAGEGILVRKDSGISTVKDLAGRKVAVNRGGTGEYLLLKALARHGVPAGEVERVYLRPDQTASVYKTGQVDAWASWAAYSVAELGSGDSRFVADGAALGSDNYSFHAVRTGFAEKHPKVVKALYDYLRTGSAAQKAAPEKYVNVFTDRGPTAVTGTARELQLRILREGGTVGPITAEDIRRFESVADFYLDQKVLRQPVDIKPHVLDAEALG</sequence>
<dbReference type="InterPro" id="IPR015168">
    <property type="entry name" value="SsuA/THI5"/>
</dbReference>
<evidence type="ECO:0000313" key="5">
    <source>
        <dbReference type="Proteomes" id="UP001596160"/>
    </source>
</evidence>
<organism evidence="4 5">
    <name type="scientific">Streptomyces amakusaensis</name>
    <dbReference type="NCBI Taxonomy" id="67271"/>
    <lineage>
        <taxon>Bacteria</taxon>
        <taxon>Bacillati</taxon>
        <taxon>Actinomycetota</taxon>
        <taxon>Actinomycetes</taxon>
        <taxon>Kitasatosporales</taxon>
        <taxon>Streptomycetaceae</taxon>
        <taxon>Streptomyces</taxon>
    </lineage>
</organism>
<dbReference type="PANTHER" id="PTHR30024:SF42">
    <property type="entry name" value="ALIPHATIC SULFONATES-BINDING PROTEIN-RELATED"/>
    <property type="match status" value="1"/>
</dbReference>
<keyword evidence="2" id="KW-0732">Signal</keyword>
<evidence type="ECO:0000256" key="1">
    <source>
        <dbReference type="ARBA" id="ARBA00010742"/>
    </source>
</evidence>
<dbReference type="InterPro" id="IPR006311">
    <property type="entry name" value="TAT_signal"/>
</dbReference>
<protein>
    <submittedName>
        <fullName evidence="4">NrtA/SsuA/CpmA family ABC transporter substrate-binding protein</fullName>
    </submittedName>
</protein>
<dbReference type="SMART" id="SM00062">
    <property type="entry name" value="PBPb"/>
    <property type="match status" value="1"/>
</dbReference>
<dbReference type="Proteomes" id="UP001596160">
    <property type="component" value="Unassembled WGS sequence"/>
</dbReference>
<dbReference type="InterPro" id="IPR001638">
    <property type="entry name" value="Solute-binding_3/MltF_N"/>
</dbReference>
<proteinExistence type="inferred from homology"/>
<evidence type="ECO:0000313" key="4">
    <source>
        <dbReference type="EMBL" id="MFC5152249.1"/>
    </source>
</evidence>
<dbReference type="PROSITE" id="PS51318">
    <property type="entry name" value="TAT"/>
    <property type="match status" value="1"/>
</dbReference>